<feature type="transmembrane region" description="Helical" evidence="1">
    <location>
        <begin position="77"/>
        <end position="96"/>
    </location>
</feature>
<feature type="transmembrane region" description="Helical" evidence="1">
    <location>
        <begin position="38"/>
        <end position="56"/>
    </location>
</feature>
<gene>
    <name evidence="3" type="ORF">SAMN02910417_02065</name>
</gene>
<organism evidence="3 4">
    <name type="scientific">Eubacterium oxidoreducens</name>
    <dbReference type="NCBI Taxonomy" id="1732"/>
    <lineage>
        <taxon>Bacteria</taxon>
        <taxon>Bacillati</taxon>
        <taxon>Bacillota</taxon>
        <taxon>Clostridia</taxon>
        <taxon>Eubacteriales</taxon>
        <taxon>Eubacteriaceae</taxon>
        <taxon>Eubacterium</taxon>
    </lineage>
</organism>
<keyword evidence="3" id="KW-0645">Protease</keyword>
<evidence type="ECO:0000256" key="1">
    <source>
        <dbReference type="SAM" id="Phobius"/>
    </source>
</evidence>
<dbReference type="GO" id="GO:0080120">
    <property type="term" value="P:CAAX-box protein maturation"/>
    <property type="evidence" value="ECO:0007669"/>
    <property type="project" value="UniProtKB-ARBA"/>
</dbReference>
<dbReference type="STRING" id="1732.SAMN02910417_02065"/>
<keyword evidence="3" id="KW-0378">Hydrolase</keyword>
<dbReference type="PANTHER" id="PTHR36435:SF1">
    <property type="entry name" value="CAAX AMINO TERMINAL PROTEASE FAMILY PROTEIN"/>
    <property type="match status" value="1"/>
</dbReference>
<feature type="transmembrane region" description="Helical" evidence="1">
    <location>
        <begin position="221"/>
        <end position="241"/>
    </location>
</feature>
<dbReference type="InterPro" id="IPR052710">
    <property type="entry name" value="CAAX_protease"/>
</dbReference>
<name>A0A1G6C4D4_EUBOX</name>
<dbReference type="Pfam" id="PF02517">
    <property type="entry name" value="Rce1-like"/>
    <property type="match status" value="1"/>
</dbReference>
<proteinExistence type="predicted"/>
<dbReference type="AlphaFoldDB" id="A0A1G6C4D4"/>
<dbReference type="RefSeq" id="WP_090174283.1">
    <property type="nucleotide sequence ID" value="NZ_FMXR01000015.1"/>
</dbReference>
<keyword evidence="4" id="KW-1185">Reference proteome</keyword>
<keyword evidence="1" id="KW-1133">Transmembrane helix</keyword>
<accession>A0A1G6C4D4</accession>
<reference evidence="3 4" key="1">
    <citation type="submission" date="2016-10" db="EMBL/GenBank/DDBJ databases">
        <authorList>
            <person name="de Groot N.N."/>
        </authorList>
    </citation>
    <scope>NUCLEOTIDE SEQUENCE [LARGE SCALE GENOMIC DNA]</scope>
    <source>
        <strain evidence="3 4">DSM 3217</strain>
    </source>
</reference>
<keyword evidence="1" id="KW-0812">Transmembrane</keyword>
<dbReference type="PANTHER" id="PTHR36435">
    <property type="entry name" value="SLR1288 PROTEIN"/>
    <property type="match status" value="1"/>
</dbReference>
<evidence type="ECO:0000259" key="2">
    <source>
        <dbReference type="Pfam" id="PF02517"/>
    </source>
</evidence>
<dbReference type="GO" id="GO:0006508">
    <property type="term" value="P:proteolysis"/>
    <property type="evidence" value="ECO:0007669"/>
    <property type="project" value="UniProtKB-KW"/>
</dbReference>
<evidence type="ECO:0000313" key="4">
    <source>
        <dbReference type="Proteomes" id="UP000199228"/>
    </source>
</evidence>
<sequence>MNGKIRTTLLGVIQVLIYIILNGIIYQILALMFQNTSVPYNLLAIISHLICLPLLLRWRRLERMKIMIAPRKQATGGVVVLALVIAPLLNNLIYLSNIMKTSGNYQNVNESFGEGAAIWLFLYTVIMTPIAEELLYRGILYEKIKECYRPVWGILISAIVFGIVHANIPQFFYATGVGVILALVYRQGGLRWCIMTHAAVNLLALVRRFDWIASWEGEREHILYESAILAIAGIVIVLLMIRKIQKIKY</sequence>
<feature type="transmembrane region" description="Helical" evidence="1">
    <location>
        <begin position="12"/>
        <end position="32"/>
    </location>
</feature>
<evidence type="ECO:0000313" key="3">
    <source>
        <dbReference type="EMBL" id="SDB27684.1"/>
    </source>
</evidence>
<feature type="transmembrane region" description="Helical" evidence="1">
    <location>
        <begin position="147"/>
        <end position="164"/>
    </location>
</feature>
<dbReference type="Proteomes" id="UP000199228">
    <property type="component" value="Unassembled WGS sequence"/>
</dbReference>
<protein>
    <submittedName>
        <fullName evidence="3">Membrane protease YdiL, CAAX protease family</fullName>
    </submittedName>
</protein>
<dbReference type="InterPro" id="IPR003675">
    <property type="entry name" value="Rce1/LyrA-like_dom"/>
</dbReference>
<feature type="domain" description="CAAX prenyl protease 2/Lysostaphin resistance protein A-like" evidence="2">
    <location>
        <begin position="117"/>
        <end position="203"/>
    </location>
</feature>
<dbReference type="GO" id="GO:0004175">
    <property type="term" value="F:endopeptidase activity"/>
    <property type="evidence" value="ECO:0007669"/>
    <property type="project" value="UniProtKB-ARBA"/>
</dbReference>
<dbReference type="EMBL" id="FMXR01000015">
    <property type="protein sequence ID" value="SDB27684.1"/>
    <property type="molecule type" value="Genomic_DNA"/>
</dbReference>
<feature type="transmembrane region" description="Helical" evidence="1">
    <location>
        <begin position="116"/>
        <end position="135"/>
    </location>
</feature>
<dbReference type="OrthoDB" id="9782250at2"/>
<keyword evidence="1" id="KW-0472">Membrane</keyword>